<name>A0A0T6BH22_9SCAR</name>
<dbReference type="AlphaFoldDB" id="A0A0T6BH22"/>
<dbReference type="Gene3D" id="3.40.50.2300">
    <property type="match status" value="1"/>
</dbReference>
<comment type="subcellular location">
    <subcellularLocation>
        <location evidence="1">Membrane</location>
    </subcellularLocation>
</comment>
<keyword evidence="8" id="KW-1185">Reference proteome</keyword>
<dbReference type="Proteomes" id="UP000051574">
    <property type="component" value="Unassembled WGS sequence"/>
</dbReference>
<dbReference type="EMBL" id="LJIG01000379">
    <property type="protein sequence ID" value="KRT86561.1"/>
    <property type="molecule type" value="Genomic_DNA"/>
</dbReference>
<protein>
    <recommendedName>
        <fullName evidence="6">Receptor ligand binding region domain-containing protein</fullName>
    </recommendedName>
</protein>
<keyword evidence="4" id="KW-0472">Membrane</keyword>
<gene>
    <name evidence="7" type="ORF">AMK59_513</name>
</gene>
<evidence type="ECO:0000256" key="5">
    <source>
        <dbReference type="SAM" id="SignalP"/>
    </source>
</evidence>
<dbReference type="OrthoDB" id="60033at2759"/>
<dbReference type="Pfam" id="PF01094">
    <property type="entry name" value="ANF_receptor"/>
    <property type="match status" value="1"/>
</dbReference>
<accession>A0A0T6BH22</accession>
<organism evidence="7 8">
    <name type="scientific">Oryctes borbonicus</name>
    <dbReference type="NCBI Taxonomy" id="1629725"/>
    <lineage>
        <taxon>Eukaryota</taxon>
        <taxon>Metazoa</taxon>
        <taxon>Ecdysozoa</taxon>
        <taxon>Arthropoda</taxon>
        <taxon>Hexapoda</taxon>
        <taxon>Insecta</taxon>
        <taxon>Pterygota</taxon>
        <taxon>Neoptera</taxon>
        <taxon>Endopterygota</taxon>
        <taxon>Coleoptera</taxon>
        <taxon>Polyphaga</taxon>
        <taxon>Scarabaeiformia</taxon>
        <taxon>Scarabaeidae</taxon>
        <taxon>Dynastinae</taxon>
        <taxon>Oryctes</taxon>
    </lineage>
</organism>
<keyword evidence="2" id="KW-0812">Transmembrane</keyword>
<evidence type="ECO:0000256" key="4">
    <source>
        <dbReference type="ARBA" id="ARBA00023136"/>
    </source>
</evidence>
<evidence type="ECO:0000313" key="7">
    <source>
        <dbReference type="EMBL" id="KRT86561.1"/>
    </source>
</evidence>
<dbReference type="SUPFAM" id="SSF53822">
    <property type="entry name" value="Periplasmic binding protein-like I"/>
    <property type="match status" value="1"/>
</dbReference>
<proteinExistence type="predicted"/>
<evidence type="ECO:0000259" key="6">
    <source>
        <dbReference type="Pfam" id="PF01094"/>
    </source>
</evidence>
<dbReference type="InterPro" id="IPR028082">
    <property type="entry name" value="Peripla_BP_I"/>
</dbReference>
<evidence type="ECO:0000256" key="3">
    <source>
        <dbReference type="ARBA" id="ARBA00022989"/>
    </source>
</evidence>
<evidence type="ECO:0000256" key="1">
    <source>
        <dbReference type="ARBA" id="ARBA00004370"/>
    </source>
</evidence>
<evidence type="ECO:0000313" key="8">
    <source>
        <dbReference type="Proteomes" id="UP000051574"/>
    </source>
</evidence>
<feature type="domain" description="Receptor ligand binding region" evidence="6">
    <location>
        <begin position="47"/>
        <end position="122"/>
    </location>
</feature>
<comment type="caution">
    <text evidence="7">The sequence shown here is derived from an EMBL/GenBank/DDBJ whole genome shotgun (WGS) entry which is preliminary data.</text>
</comment>
<evidence type="ECO:0000256" key="2">
    <source>
        <dbReference type="ARBA" id="ARBA00022692"/>
    </source>
</evidence>
<dbReference type="InterPro" id="IPR001828">
    <property type="entry name" value="ANF_lig-bd_rcpt"/>
</dbReference>
<reference evidence="7 8" key="1">
    <citation type="submission" date="2015-09" db="EMBL/GenBank/DDBJ databases">
        <title>Draft genome of the scarab beetle Oryctes borbonicus.</title>
        <authorList>
            <person name="Meyer J.M."/>
            <person name="Markov G.V."/>
            <person name="Baskaran P."/>
            <person name="Herrmann M."/>
            <person name="Sommer R.J."/>
            <person name="Roedelsperger C."/>
        </authorList>
    </citation>
    <scope>NUCLEOTIDE SEQUENCE [LARGE SCALE GENOMIC DNA]</scope>
    <source>
        <strain evidence="7">OB123</strain>
        <tissue evidence="7">Whole animal</tissue>
    </source>
</reference>
<feature type="chain" id="PRO_5006668672" description="Receptor ligand binding region domain-containing protein" evidence="5">
    <location>
        <begin position="19"/>
        <end position="137"/>
    </location>
</feature>
<keyword evidence="3" id="KW-1133">Transmembrane helix</keyword>
<sequence length="137" mass="15270">MQLGVLFMSLMSITTSRSDTFTMGYLTGSKRLPGDLEYPRPGLTISGAISLAVNEVNRDILERMGHKLDFIVAETYGVEKISVNETANLREKKVSAYIGPQETCEHEAFLAAAFNLPMISYAQFITYVLNSTLPHFR</sequence>
<dbReference type="GO" id="GO:0016020">
    <property type="term" value="C:membrane"/>
    <property type="evidence" value="ECO:0007669"/>
    <property type="project" value="UniProtKB-SubCell"/>
</dbReference>
<feature type="signal peptide" evidence="5">
    <location>
        <begin position="1"/>
        <end position="18"/>
    </location>
</feature>
<keyword evidence="5" id="KW-0732">Signal</keyword>